<dbReference type="PANTHER" id="PTHR47237">
    <property type="entry name" value="SLL0310 PROTEIN"/>
    <property type="match status" value="1"/>
</dbReference>
<dbReference type="InterPro" id="IPR016181">
    <property type="entry name" value="Acyl_CoA_acyltransferase"/>
</dbReference>
<dbReference type="Pfam" id="PF18014">
    <property type="entry name" value="Acetyltransf_18"/>
    <property type="match status" value="1"/>
</dbReference>
<feature type="domain" description="N-acetyltransferase" evidence="1">
    <location>
        <begin position="2"/>
        <end position="140"/>
    </location>
</feature>
<evidence type="ECO:0000313" key="3">
    <source>
        <dbReference type="Proteomes" id="UP000444174"/>
    </source>
</evidence>
<keyword evidence="3" id="KW-1185">Reference proteome</keyword>
<accession>A0A843YEZ2</accession>
<dbReference type="InterPro" id="IPR052729">
    <property type="entry name" value="Acyl/Acetyltrans_Enzymes"/>
</dbReference>
<evidence type="ECO:0000259" key="1">
    <source>
        <dbReference type="PROSITE" id="PS51186"/>
    </source>
</evidence>
<dbReference type="InterPro" id="IPR041496">
    <property type="entry name" value="YitH/HolE_GNAT"/>
</dbReference>
<dbReference type="CDD" id="cd04301">
    <property type="entry name" value="NAT_SF"/>
    <property type="match status" value="1"/>
</dbReference>
<name>A0A843YEZ2_9RHOB</name>
<dbReference type="Proteomes" id="UP000444174">
    <property type="component" value="Unassembled WGS sequence"/>
</dbReference>
<dbReference type="Gene3D" id="3.40.630.30">
    <property type="match status" value="1"/>
</dbReference>
<dbReference type="Gene3D" id="3.40.630.90">
    <property type="match status" value="1"/>
</dbReference>
<dbReference type="EMBL" id="WIBF01000009">
    <property type="protein sequence ID" value="MQQ09656.1"/>
    <property type="molecule type" value="Genomic_DNA"/>
</dbReference>
<reference evidence="2 3" key="1">
    <citation type="submission" date="2019-10" db="EMBL/GenBank/DDBJ databases">
        <title>Epibacterium sp. nov., isolated from seawater.</title>
        <authorList>
            <person name="Zhang X."/>
            <person name="Li N."/>
        </authorList>
    </citation>
    <scope>NUCLEOTIDE SEQUENCE [LARGE SCALE GENOMIC DNA]</scope>
    <source>
        <strain evidence="2 3">SM1979</strain>
    </source>
</reference>
<dbReference type="PANTHER" id="PTHR47237:SF1">
    <property type="entry name" value="SLL0310 PROTEIN"/>
    <property type="match status" value="1"/>
</dbReference>
<dbReference type="Pfam" id="PF00583">
    <property type="entry name" value="Acetyltransf_1"/>
    <property type="match status" value="1"/>
</dbReference>
<evidence type="ECO:0000313" key="2">
    <source>
        <dbReference type="EMBL" id="MQQ09656.1"/>
    </source>
</evidence>
<dbReference type="GO" id="GO:0016747">
    <property type="term" value="F:acyltransferase activity, transferring groups other than amino-acyl groups"/>
    <property type="evidence" value="ECO:0007669"/>
    <property type="project" value="InterPro"/>
</dbReference>
<sequence length="276" mass="29210">MTRFRNATLAELDLILGWAADEGWNPGVEDAAAFYQADPQGFFVAVDPSDQPVAAISVVNHTPHFAFLGLYIVRPAYRGQGIGLGLWTHALAHSGVRTVGLDGVEAQQDNYKSSGFQHAGGTTRYTGTVQGFRDPEITRITPAQLPTLLDMEAQASGVEKPRYLTAWFQGSATRTTIVAQGKSGIDGFCTIRTCGSGAKIGPLVASDTKVAHRLIAHAAALGDGPVTLDVPATAAALQDHCVHLGLEPGFRTARMYNGPFAAPQHDNFAVASLELG</sequence>
<protein>
    <submittedName>
        <fullName evidence="2">GNAT family N-acetyltransferase</fullName>
    </submittedName>
</protein>
<comment type="caution">
    <text evidence="2">The sequence shown here is derived from an EMBL/GenBank/DDBJ whole genome shotgun (WGS) entry which is preliminary data.</text>
</comment>
<dbReference type="PROSITE" id="PS51186">
    <property type="entry name" value="GNAT"/>
    <property type="match status" value="1"/>
</dbReference>
<keyword evidence="2" id="KW-0808">Transferase</keyword>
<dbReference type="AlphaFoldDB" id="A0A843YEZ2"/>
<dbReference type="InterPro" id="IPR000182">
    <property type="entry name" value="GNAT_dom"/>
</dbReference>
<organism evidence="2 3">
    <name type="scientific">Tritonibacter litoralis</name>
    <dbReference type="NCBI Taxonomy" id="2662264"/>
    <lineage>
        <taxon>Bacteria</taxon>
        <taxon>Pseudomonadati</taxon>
        <taxon>Pseudomonadota</taxon>
        <taxon>Alphaproteobacteria</taxon>
        <taxon>Rhodobacterales</taxon>
        <taxon>Paracoccaceae</taxon>
        <taxon>Tritonibacter</taxon>
    </lineage>
</organism>
<dbReference type="SUPFAM" id="SSF55729">
    <property type="entry name" value="Acyl-CoA N-acyltransferases (Nat)"/>
    <property type="match status" value="1"/>
</dbReference>
<dbReference type="RefSeq" id="WP_153216632.1">
    <property type="nucleotide sequence ID" value="NZ_WIBF01000009.1"/>
</dbReference>
<gene>
    <name evidence="2" type="ORF">GFB49_14410</name>
</gene>
<proteinExistence type="predicted"/>